<proteinExistence type="inferred from homology"/>
<sequence length="447" mass="49263">MLRHTTSSIKCTAFVAFSRCISIQQPSVSPFIKVGSSDGGEVSDNVTSLEVAKEEKSAIEFTKDEPVFTALGNPQSTLSLTVPPSIPIYVKRGSLMSLFAASSGAKIDSTVTSNLKILHPLRRFFNGGITSTYQRLLSTVPLNLLVSAYPKGGILSTITGNSTKIESTKTFCNIAMDGTMDWALFQPNSLHVYTGNTLLITSQKFPKKTTVLAPKKKKVDTGLSSFFQPGYSRITGRGYISLVGSGSIFKLGLAENEEVYIKKGNVLASTIRDSTEFSSGYFIAEQLNNKTFEQRKSEEEKLENRQSEINLLTERTEDYTPNFLDKLESWIMKLTTSISKSSGRVARNIAGNGSYIKVKGPRMLLIQTGSGEDQFIYNSITRRSKKFGSSIEDSERFVKKERDLTRPETSNGDNLSIVTIKSDGTVTHRNTEDFSDEVSRIEKLGSK</sequence>
<evidence type="ECO:0000313" key="8">
    <source>
        <dbReference type="EMBL" id="VEU21055.1"/>
    </source>
</evidence>
<gene>
    <name evidence="8" type="ORF">BRENAR_LOCUS1790</name>
</gene>
<evidence type="ECO:0000256" key="5">
    <source>
        <dbReference type="ARBA" id="ARBA00023128"/>
    </source>
</evidence>
<keyword evidence="5 6" id="KW-0496">Mitochondrion</keyword>
<dbReference type="InParanoid" id="A0A448YJD0"/>
<dbReference type="OrthoDB" id="5295771at2759"/>
<name>A0A448YJD0_BRENA</name>
<evidence type="ECO:0000256" key="6">
    <source>
        <dbReference type="RuleBase" id="RU363045"/>
    </source>
</evidence>
<protein>
    <recommendedName>
        <fullName evidence="3 6">Altered inheritance of mitochondria protein 24, mitochondrial</fullName>
    </recommendedName>
</protein>
<dbReference type="FunCoup" id="A0A448YJD0">
    <property type="interactions" value="12"/>
</dbReference>
<organism evidence="8 9">
    <name type="scientific">Brettanomyces naardenensis</name>
    <name type="common">Yeast</name>
    <dbReference type="NCBI Taxonomy" id="13370"/>
    <lineage>
        <taxon>Eukaryota</taxon>
        <taxon>Fungi</taxon>
        <taxon>Dikarya</taxon>
        <taxon>Ascomycota</taxon>
        <taxon>Saccharomycotina</taxon>
        <taxon>Pichiomycetes</taxon>
        <taxon>Pichiales</taxon>
        <taxon>Pichiaceae</taxon>
        <taxon>Brettanomyces</taxon>
    </lineage>
</organism>
<evidence type="ECO:0000256" key="7">
    <source>
        <dbReference type="SAM" id="MobiDB-lite"/>
    </source>
</evidence>
<reference evidence="8 9" key="1">
    <citation type="submission" date="2018-12" db="EMBL/GenBank/DDBJ databases">
        <authorList>
            <person name="Tiukova I."/>
            <person name="Dainat J."/>
        </authorList>
    </citation>
    <scope>NUCLEOTIDE SEQUENCE [LARGE SCALE GENOMIC DNA]</scope>
</reference>
<keyword evidence="4" id="KW-0809">Transit peptide</keyword>
<evidence type="ECO:0000256" key="3">
    <source>
        <dbReference type="ARBA" id="ARBA00013287"/>
    </source>
</evidence>
<dbReference type="InterPro" id="IPR002838">
    <property type="entry name" value="AIM24"/>
</dbReference>
<comment type="similarity">
    <text evidence="2 6">Belongs to the AIM24 family.</text>
</comment>
<comment type="subcellular location">
    <subcellularLocation>
        <location evidence="1 6">Mitochondrion</location>
    </subcellularLocation>
</comment>
<dbReference type="GO" id="GO:0005743">
    <property type="term" value="C:mitochondrial inner membrane"/>
    <property type="evidence" value="ECO:0007669"/>
    <property type="project" value="TreeGrafter"/>
</dbReference>
<keyword evidence="9" id="KW-1185">Reference proteome</keyword>
<dbReference type="GO" id="GO:0007007">
    <property type="term" value="P:inner mitochondrial membrane organization"/>
    <property type="evidence" value="ECO:0007669"/>
    <property type="project" value="TreeGrafter"/>
</dbReference>
<dbReference type="PANTHER" id="PTHR36959">
    <property type="entry name" value="ALTERED INHERITANCE OF MITOCHONDRIA PROTEIN 24, MITOCHONDRIAL"/>
    <property type="match status" value="1"/>
</dbReference>
<feature type="compositionally biased region" description="Basic and acidic residues" evidence="7">
    <location>
        <begin position="429"/>
        <end position="447"/>
    </location>
</feature>
<dbReference type="PANTHER" id="PTHR36959:SF2">
    <property type="entry name" value="ALTERED INHERITANCE OF MITOCHONDRIA PROTEIN 24, MITOCHONDRIAL"/>
    <property type="match status" value="1"/>
</dbReference>
<dbReference type="Proteomes" id="UP000290900">
    <property type="component" value="Unassembled WGS sequence"/>
</dbReference>
<dbReference type="Pfam" id="PF01987">
    <property type="entry name" value="AIM24"/>
    <property type="match status" value="1"/>
</dbReference>
<evidence type="ECO:0000313" key="9">
    <source>
        <dbReference type="Proteomes" id="UP000290900"/>
    </source>
</evidence>
<accession>A0A448YJD0</accession>
<evidence type="ECO:0000256" key="1">
    <source>
        <dbReference type="ARBA" id="ARBA00004173"/>
    </source>
</evidence>
<evidence type="ECO:0000256" key="2">
    <source>
        <dbReference type="ARBA" id="ARBA00009322"/>
    </source>
</evidence>
<feature type="region of interest" description="Disordered" evidence="7">
    <location>
        <begin position="428"/>
        <end position="447"/>
    </location>
</feature>
<dbReference type="EMBL" id="CAACVR010000009">
    <property type="protein sequence ID" value="VEU21055.1"/>
    <property type="molecule type" value="Genomic_DNA"/>
</dbReference>
<evidence type="ECO:0000256" key="4">
    <source>
        <dbReference type="ARBA" id="ARBA00022946"/>
    </source>
</evidence>
<dbReference type="AlphaFoldDB" id="A0A448YJD0"/>